<evidence type="ECO:0000313" key="4">
    <source>
        <dbReference type="Proteomes" id="UP000580839"/>
    </source>
</evidence>
<feature type="signal peptide" evidence="1">
    <location>
        <begin position="1"/>
        <end position="27"/>
    </location>
</feature>
<evidence type="ECO:0000259" key="2">
    <source>
        <dbReference type="PROSITE" id="PS50106"/>
    </source>
</evidence>
<feature type="chain" id="PRO_5032785381" evidence="1">
    <location>
        <begin position="28"/>
        <end position="643"/>
    </location>
</feature>
<dbReference type="SUPFAM" id="SSF50156">
    <property type="entry name" value="PDZ domain-like"/>
    <property type="match status" value="1"/>
</dbReference>
<name>A0A849SL52_UNCEI</name>
<dbReference type="InterPro" id="IPR007484">
    <property type="entry name" value="Peptidase_M28"/>
</dbReference>
<dbReference type="Pfam" id="PF04389">
    <property type="entry name" value="Peptidase_M28"/>
    <property type="match status" value="1"/>
</dbReference>
<accession>A0A849SL52</accession>
<sequence>MSAVPSERLSLLLLLAIGAAMVGSLTAATAAAPARETPPTKPAHAVVPERLTGIPVSQLLVSMPAGARVPEAQLRRDVWLLAHPDWEGRGIGTAGIDSAANYLALRMRAIGLAPGGDDGTYFQSLEVTTGVEVGEPCAIEIAGNRFAAGEDFEPIGFSTNGRLKAPLVFAGYGISAPGYQYDDYAGLDVRDKLVLVLTNEPGEMDSTSRFDGSVNTAHAELRTKAIVAREHGALGLLVVNGPRHHAGEPLRAPRRDGAGYMTSGLLAASVSERLAERMLAGSGHTLRELQDSIERDTRPASVALADSATVMVTLRRTRATTRNVVGVIAGRDSARTLVVGAHYDHLGFGGESSLAADSHAPHVGADDNASGTAAMLGVATQLAARAAARTPQHHLVFCAFTGEEIGLLGSGHFVDQPTRPLPTVETMINMDMVGRLSRNRLAVSGTGTAAEFPAMLAAVNASTGGFEIKSSEDGYGPSDHSSFYKRRLPVLFLFTGAHVDYHKPSDTPDKLEYAGLARITQFCAAVVESLDARPRPTFHQARSDSTIGRIAGGAGYGAYLGTIPDYMQTEGGVLLSGVRSGGPAEQAGLRGADTIIQFDGVHVDNIYDYTYALRSRKPGQQVRITVKREGGNMDFVVTLGRRP</sequence>
<dbReference type="Gene3D" id="3.40.630.10">
    <property type="entry name" value="Zn peptidases"/>
    <property type="match status" value="1"/>
</dbReference>
<dbReference type="PANTHER" id="PTHR12147:SF26">
    <property type="entry name" value="PEPTIDASE M28 DOMAIN-CONTAINING PROTEIN"/>
    <property type="match status" value="1"/>
</dbReference>
<reference evidence="3 4" key="1">
    <citation type="submission" date="2020-04" db="EMBL/GenBank/DDBJ databases">
        <title>Metagenomic profiling of ammonia- and methane-oxidizing microorganisms in a Dutch drinking water treatment plant.</title>
        <authorList>
            <person name="Poghosyan L."/>
            <person name="Leucker S."/>
        </authorList>
    </citation>
    <scope>NUCLEOTIDE SEQUENCE [LARGE SCALE GENOMIC DNA]</scope>
    <source>
        <strain evidence="3">S-RSF-IL-03</strain>
    </source>
</reference>
<dbReference type="Proteomes" id="UP000580839">
    <property type="component" value="Unassembled WGS sequence"/>
</dbReference>
<proteinExistence type="predicted"/>
<keyword evidence="1" id="KW-0732">Signal</keyword>
<dbReference type="GO" id="GO:0008235">
    <property type="term" value="F:metalloexopeptidase activity"/>
    <property type="evidence" value="ECO:0007669"/>
    <property type="project" value="InterPro"/>
</dbReference>
<dbReference type="InterPro" id="IPR001478">
    <property type="entry name" value="PDZ"/>
</dbReference>
<evidence type="ECO:0000313" key="3">
    <source>
        <dbReference type="EMBL" id="NOT34463.1"/>
    </source>
</evidence>
<protein>
    <submittedName>
        <fullName evidence="3">M28 family peptidase</fullName>
    </submittedName>
</protein>
<dbReference type="Gene3D" id="3.50.30.30">
    <property type="match status" value="1"/>
</dbReference>
<dbReference type="Gene3D" id="2.30.42.10">
    <property type="match status" value="1"/>
</dbReference>
<feature type="domain" description="PDZ" evidence="2">
    <location>
        <begin position="544"/>
        <end position="630"/>
    </location>
</feature>
<organism evidence="3 4">
    <name type="scientific">Eiseniibacteriota bacterium</name>
    <dbReference type="NCBI Taxonomy" id="2212470"/>
    <lineage>
        <taxon>Bacteria</taxon>
        <taxon>Candidatus Eiseniibacteriota</taxon>
    </lineage>
</organism>
<dbReference type="PROSITE" id="PS50106">
    <property type="entry name" value="PDZ"/>
    <property type="match status" value="1"/>
</dbReference>
<dbReference type="PANTHER" id="PTHR12147">
    <property type="entry name" value="METALLOPEPTIDASE M28 FAMILY MEMBER"/>
    <property type="match status" value="1"/>
</dbReference>
<dbReference type="EMBL" id="JABFRW010000123">
    <property type="protein sequence ID" value="NOT34463.1"/>
    <property type="molecule type" value="Genomic_DNA"/>
</dbReference>
<comment type="caution">
    <text evidence="3">The sequence shown here is derived from an EMBL/GenBank/DDBJ whole genome shotgun (WGS) entry which is preliminary data.</text>
</comment>
<dbReference type="GO" id="GO:0006508">
    <property type="term" value="P:proteolysis"/>
    <property type="evidence" value="ECO:0007669"/>
    <property type="project" value="InterPro"/>
</dbReference>
<gene>
    <name evidence="3" type="ORF">HOP12_09870</name>
</gene>
<evidence type="ECO:0000256" key="1">
    <source>
        <dbReference type="SAM" id="SignalP"/>
    </source>
</evidence>
<dbReference type="InterPro" id="IPR045175">
    <property type="entry name" value="M28_fam"/>
</dbReference>
<dbReference type="Pfam" id="PF13180">
    <property type="entry name" value="PDZ_2"/>
    <property type="match status" value="1"/>
</dbReference>
<dbReference type="AlphaFoldDB" id="A0A849SL52"/>
<dbReference type="InterPro" id="IPR036034">
    <property type="entry name" value="PDZ_sf"/>
</dbReference>
<dbReference type="SMART" id="SM00228">
    <property type="entry name" value="PDZ"/>
    <property type="match status" value="1"/>
</dbReference>
<dbReference type="InterPro" id="IPR046450">
    <property type="entry name" value="PA_dom_sf"/>
</dbReference>
<dbReference type="SUPFAM" id="SSF53187">
    <property type="entry name" value="Zn-dependent exopeptidases"/>
    <property type="match status" value="1"/>
</dbReference>
<dbReference type="SUPFAM" id="SSF52025">
    <property type="entry name" value="PA domain"/>
    <property type="match status" value="1"/>
</dbReference>